<sequence>MQITPHPSLKKQLPLECREWLEHAKEKGKIHRYSNDLQSFLNASGPLKPKAWLHLSRLTLHYEVATCDAFLRSDVETLTRLLQHAVQLRALLFRWTGMYSDMRQDLGNWPTEFADSMRAAGPAMLSWWDSAETCAQLFIEMAEKDQRLNTLHEMRRIMHGSSDAFLIGLFSQAFGMQTDFVAPVELIPEYQALLDHWHSHDEAMFAAVMQKAADFHISRSKQNTDHTRYEFDATLDQVFPAELLAVQALRRRQGLPEFKTDHLLIDTPWAFVRDMPPVAPHPLAAAVEARLVQDYPQFR</sequence>
<protein>
    <submittedName>
        <fullName evidence="1">Uncharacterized protein</fullName>
    </submittedName>
</protein>
<evidence type="ECO:0000313" key="2">
    <source>
        <dbReference type="Proteomes" id="UP001214201"/>
    </source>
</evidence>
<dbReference type="RefSeq" id="WP_274391918.1">
    <property type="nucleotide sequence ID" value="NZ_CP082213.1"/>
</dbReference>
<evidence type="ECO:0000313" key="1">
    <source>
        <dbReference type="EMBL" id="WDM69984.1"/>
    </source>
</evidence>
<reference evidence="1 2" key="1">
    <citation type="submission" date="2021-08" db="EMBL/GenBank/DDBJ databases">
        <title>Genome sequences of Xanthomonas cucurbitae isolates from 5 Midwestern US states.</title>
        <authorList>
            <person name="Hind S.R."/>
        </authorList>
    </citation>
    <scope>NUCLEOTIDE SEQUENCE [LARGE SCALE GENOMIC DNA]</scope>
    <source>
        <strain evidence="1 2">OH_261</strain>
    </source>
</reference>
<keyword evidence="2" id="KW-1185">Reference proteome</keyword>
<proteinExistence type="predicted"/>
<organism evidence="1 2">
    <name type="scientific">Xanthomonas cucurbitae</name>
    <dbReference type="NCBI Taxonomy" id="56453"/>
    <lineage>
        <taxon>Bacteria</taxon>
        <taxon>Pseudomonadati</taxon>
        <taxon>Pseudomonadota</taxon>
        <taxon>Gammaproteobacteria</taxon>
        <taxon>Lysobacterales</taxon>
        <taxon>Lysobacteraceae</taxon>
        <taxon>Xanthomonas</taxon>
    </lineage>
</organism>
<dbReference type="EMBL" id="CP082214">
    <property type="protein sequence ID" value="WDM69984.1"/>
    <property type="molecule type" value="Genomic_DNA"/>
</dbReference>
<dbReference type="Proteomes" id="UP001214201">
    <property type="component" value="Chromosome"/>
</dbReference>
<gene>
    <name evidence="1" type="ORF">K6978_10935</name>
</gene>
<accession>A0ABY7Y808</accession>
<name>A0ABY7Y808_9XANT</name>